<dbReference type="KEGG" id="vg:40080959"/>
<dbReference type="GeneID" id="40080959"/>
<sequence>MADWYRYHPGRTTVKGVEVCEYNREGRPDEKIVVVAHAVSLKIAQNMCMYFNRALAHEGKEKAVSKVEPLPGAY</sequence>
<evidence type="ECO:0000313" key="1">
    <source>
        <dbReference type="EMBL" id="AEK09959.1"/>
    </source>
</evidence>
<name>G1D5A9_9CAUD</name>
<reference evidence="1 2" key="1">
    <citation type="journal article" date="2011" name="PLoS ONE">
        <title>Cluster K Mycobacteriophages: Insights into the Evolutionary Origins of Mycobacteriophage TM4.</title>
        <authorList>
            <person name="Pope W.H."/>
            <person name="Ferreira C.M."/>
            <person name="Jacobs-Sera D."/>
            <person name="Benjamin R.C."/>
            <person name="Davis A.J."/>
            <person name="Dejong R.J."/>
            <person name="Elgin S.C."/>
            <person name="Guilfoile F.R."/>
            <person name="Forsyth M.H."/>
            <person name="Harris A.D."/>
            <person name="Harvey S.E."/>
            <person name="Hughes L.E."/>
            <person name="Hynes P.M."/>
            <person name="Jackson A.S."/>
            <person name="Jalal M.D."/>
            <person name="Macmurray E.A."/>
            <person name="Manley C.M."/>
            <person name="McDonough M.J."/>
            <person name="Mosier J.L."/>
            <person name="Osterbann L.J."/>
            <person name="Rabinowitz H.S."/>
            <person name="Rhyan C.N."/>
            <person name="Russell D.A."/>
            <person name="Saha M.S."/>
            <person name="Shaffer C.D."/>
            <person name="Simon S.E."/>
            <person name="Sims E.F."/>
            <person name="Tovar I.G."/>
            <person name="Weisser E.G."/>
            <person name="Wertz J.T."/>
            <person name="Weston-Hafer K.A."/>
            <person name="Williamson K.E."/>
            <person name="Zhang B."/>
            <person name="Cresawn S.G."/>
            <person name="Jain P."/>
            <person name="Piuri M."/>
            <person name="Jacobs W.R.Jr."/>
            <person name="Hendrix R.W."/>
            <person name="Hatfull G.F."/>
        </authorList>
    </citation>
    <scope>NUCLEOTIDE SEQUENCE [LARGE SCALE GENOMIC DNA]</scope>
    <source>
        <strain evidence="1">Rey</strain>
    </source>
</reference>
<gene>
    <name evidence="1" type="primary">47</name>
    <name evidence="1" type="ORF">PBI_REY_47</name>
</gene>
<dbReference type="EMBL" id="JF937105">
    <property type="protein sequence ID" value="AEK09959.1"/>
    <property type="molecule type" value="Genomic_DNA"/>
</dbReference>
<dbReference type="Proteomes" id="UP000008418">
    <property type="component" value="Segment"/>
</dbReference>
<evidence type="ECO:0000313" key="2">
    <source>
        <dbReference type="Proteomes" id="UP000008418"/>
    </source>
</evidence>
<organism evidence="1 2">
    <name type="scientific">Mycobacterium phage Rey</name>
    <dbReference type="NCBI Taxonomy" id="1034115"/>
    <lineage>
        <taxon>Viruses</taxon>
        <taxon>Duplodnaviria</taxon>
        <taxon>Heunggongvirae</taxon>
        <taxon>Uroviricota</taxon>
        <taxon>Caudoviricetes</taxon>
        <taxon>Vilmaviridae</taxon>
        <taxon>Mclasvirinae</taxon>
        <taxon>Reyvirus</taxon>
        <taxon>Reyvirus rey</taxon>
    </lineage>
</organism>
<protein>
    <submittedName>
        <fullName evidence="1">Uncharacterized protein</fullName>
    </submittedName>
</protein>
<keyword evidence="2" id="KW-1185">Reference proteome</keyword>
<proteinExistence type="predicted"/>
<accession>G1D5A9</accession>
<dbReference type="RefSeq" id="YP_009605037.1">
    <property type="nucleotide sequence ID" value="NC_041971.1"/>
</dbReference>